<sequence>MSEGVAHTTRGRHRSSSYDSREESRRYRSDVTRPKEHRREGRRRYSSRGRSPSTGSDTSVRAGSRSRVGVDSRTDRERSRRARRSHYVGDDDRGYGRSRVKRRRSLSDERGHSRGRDRERRRSSDRRRRSRDRHSERREESGRGRAVKDKEEGAEGIYNAIGNQPDNTAVDAAAGVGTTQHAVDTTALLKSALGDRTDINVATLNNEFRELNYSKAYGIDITGFVGVQPDVLTVVIPTESKPLTNYERRKHRKEEILQHPERFWKCNKCEFMNYLSNYECTVCQHLRNANR</sequence>
<dbReference type="RefSeq" id="XP_067714222.1">
    <property type="nucleotide sequence ID" value="XM_067858121.1"/>
</dbReference>
<evidence type="ECO:0000313" key="8">
    <source>
        <dbReference type="Proteomes" id="UP001497744"/>
    </source>
</evidence>
<keyword evidence="3" id="KW-0862">Zinc</keyword>
<keyword evidence="2 4" id="KW-0863">Zinc-finger</keyword>
<feature type="compositionally biased region" description="Basic residues" evidence="5">
    <location>
        <begin position="123"/>
        <end position="132"/>
    </location>
</feature>
<keyword evidence="8" id="KW-1185">Reference proteome</keyword>
<name>A0AAV4LQB2_BABCB</name>
<protein>
    <recommendedName>
        <fullName evidence="6">RanBP2-type domain-containing protein</fullName>
    </recommendedName>
</protein>
<feature type="compositionally biased region" description="Basic and acidic residues" evidence="5">
    <location>
        <begin position="105"/>
        <end position="122"/>
    </location>
</feature>
<accession>A0AAV4LQB2</accession>
<evidence type="ECO:0000259" key="6">
    <source>
        <dbReference type="PROSITE" id="PS50199"/>
    </source>
</evidence>
<evidence type="ECO:0000256" key="2">
    <source>
        <dbReference type="ARBA" id="ARBA00022771"/>
    </source>
</evidence>
<evidence type="ECO:0000313" key="7">
    <source>
        <dbReference type="EMBL" id="GIX62153.1"/>
    </source>
</evidence>
<dbReference type="EMBL" id="BPLF01000001">
    <property type="protein sequence ID" value="GIX62153.1"/>
    <property type="molecule type" value="Genomic_DNA"/>
</dbReference>
<evidence type="ECO:0000256" key="3">
    <source>
        <dbReference type="ARBA" id="ARBA00022833"/>
    </source>
</evidence>
<reference evidence="7 8" key="1">
    <citation type="submission" date="2021-06" db="EMBL/GenBank/DDBJ databases">
        <title>Genome sequence of Babesia caballi.</title>
        <authorList>
            <person name="Yamagishi J."/>
            <person name="Kidaka T."/>
            <person name="Ochi A."/>
        </authorList>
    </citation>
    <scope>NUCLEOTIDE SEQUENCE [LARGE SCALE GENOMIC DNA]</scope>
    <source>
        <strain evidence="7">USDA-D6B2</strain>
    </source>
</reference>
<feature type="domain" description="RanBP2-type" evidence="6">
    <location>
        <begin position="260"/>
        <end position="289"/>
    </location>
</feature>
<dbReference type="InterPro" id="IPR001876">
    <property type="entry name" value="Znf_RanBP2"/>
</dbReference>
<feature type="compositionally biased region" description="Basic and acidic residues" evidence="5">
    <location>
        <begin position="68"/>
        <end position="78"/>
    </location>
</feature>
<feature type="compositionally biased region" description="Basic and acidic residues" evidence="5">
    <location>
        <begin position="19"/>
        <end position="39"/>
    </location>
</feature>
<dbReference type="PROSITE" id="PS01358">
    <property type="entry name" value="ZF_RANBP2_1"/>
    <property type="match status" value="1"/>
</dbReference>
<dbReference type="GeneID" id="94193634"/>
<evidence type="ECO:0000256" key="5">
    <source>
        <dbReference type="SAM" id="MobiDB-lite"/>
    </source>
</evidence>
<dbReference type="AlphaFoldDB" id="A0AAV4LQB2"/>
<proteinExistence type="predicted"/>
<dbReference type="GO" id="GO:0008270">
    <property type="term" value="F:zinc ion binding"/>
    <property type="evidence" value="ECO:0007669"/>
    <property type="project" value="UniProtKB-KW"/>
</dbReference>
<keyword evidence="1" id="KW-0479">Metal-binding</keyword>
<organism evidence="7 8">
    <name type="scientific">Babesia caballi</name>
    <dbReference type="NCBI Taxonomy" id="5871"/>
    <lineage>
        <taxon>Eukaryota</taxon>
        <taxon>Sar</taxon>
        <taxon>Alveolata</taxon>
        <taxon>Apicomplexa</taxon>
        <taxon>Aconoidasida</taxon>
        <taxon>Piroplasmida</taxon>
        <taxon>Babesiidae</taxon>
        <taxon>Babesia</taxon>
    </lineage>
</organism>
<gene>
    <name evidence="7" type="ORF">BcabD6B2_15880</name>
</gene>
<evidence type="ECO:0000256" key="4">
    <source>
        <dbReference type="PROSITE-ProRule" id="PRU00322"/>
    </source>
</evidence>
<feature type="region of interest" description="Disordered" evidence="5">
    <location>
        <begin position="1"/>
        <end position="153"/>
    </location>
</feature>
<comment type="caution">
    <text evidence="7">The sequence shown here is derived from an EMBL/GenBank/DDBJ whole genome shotgun (WGS) entry which is preliminary data.</text>
</comment>
<dbReference type="PROSITE" id="PS50199">
    <property type="entry name" value="ZF_RANBP2_2"/>
    <property type="match status" value="1"/>
</dbReference>
<evidence type="ECO:0000256" key="1">
    <source>
        <dbReference type="ARBA" id="ARBA00022723"/>
    </source>
</evidence>
<feature type="compositionally biased region" description="Basic and acidic residues" evidence="5">
    <location>
        <begin position="133"/>
        <end position="153"/>
    </location>
</feature>
<dbReference type="Proteomes" id="UP001497744">
    <property type="component" value="Unassembled WGS sequence"/>
</dbReference>